<sequence length="82" mass="9363">MDFQQLPNCREMVLQHALRAHRHQGDLAQDGFLRRPWCFFLCAVSGQQLQQQFSCVEREQGLPAFLAASTGLHLLLLQEDAP</sequence>
<organism evidence="2 3">
    <name type="scientific">Sciurus carolinensis</name>
    <name type="common">Eastern gray squirrel</name>
    <dbReference type="NCBI Taxonomy" id="30640"/>
    <lineage>
        <taxon>Eukaryota</taxon>
        <taxon>Metazoa</taxon>
        <taxon>Chordata</taxon>
        <taxon>Craniata</taxon>
        <taxon>Vertebrata</taxon>
        <taxon>Euteleostomi</taxon>
        <taxon>Mammalia</taxon>
        <taxon>Eutheria</taxon>
        <taxon>Euarchontoglires</taxon>
        <taxon>Glires</taxon>
        <taxon>Rodentia</taxon>
        <taxon>Sciuromorpha</taxon>
        <taxon>Sciuridae</taxon>
        <taxon>Sciurinae</taxon>
        <taxon>Sciurini</taxon>
        <taxon>Sciurus</taxon>
    </lineage>
</organism>
<name>A0AA41MM89_SCICA</name>
<evidence type="ECO:0000313" key="1">
    <source>
        <dbReference type="EMBL" id="MBZ3870233.1"/>
    </source>
</evidence>
<reference evidence="2" key="1">
    <citation type="submission" date="2020-03" db="EMBL/GenBank/DDBJ databases">
        <title>Studies in the Genomics of Life Span.</title>
        <authorList>
            <person name="Glass D."/>
        </authorList>
    </citation>
    <scope>NUCLEOTIDE SEQUENCE</scope>
    <source>
        <strain evidence="2">SUZIE</strain>
        <tissue evidence="2">Muscle</tissue>
    </source>
</reference>
<keyword evidence="3" id="KW-1185">Reference proteome</keyword>
<dbReference type="EMBL" id="JAATJV010227215">
    <property type="protein sequence ID" value="MBZ3874359.1"/>
    <property type="molecule type" value="Genomic_DNA"/>
</dbReference>
<dbReference type="Proteomes" id="UP001166674">
    <property type="component" value="Unassembled WGS sequence"/>
</dbReference>
<accession>A0AA41MM89</accession>
<evidence type="ECO:0000313" key="3">
    <source>
        <dbReference type="Proteomes" id="UP001166674"/>
    </source>
</evidence>
<comment type="caution">
    <text evidence="2">The sequence shown here is derived from an EMBL/GenBank/DDBJ whole genome shotgun (WGS) entry which is preliminary data.</text>
</comment>
<evidence type="ECO:0000313" key="2">
    <source>
        <dbReference type="EMBL" id="MBZ3874359.1"/>
    </source>
</evidence>
<dbReference type="AlphaFoldDB" id="A0AA41MM89"/>
<protein>
    <submittedName>
        <fullName evidence="2">Uncharacterized protein</fullName>
    </submittedName>
</protein>
<gene>
    <name evidence="1" type="ORF">SUZIE_106915</name>
    <name evidence="2" type="ORF">SUZIE_127545</name>
</gene>
<dbReference type="EMBL" id="JAATJV010145720">
    <property type="protein sequence ID" value="MBZ3870233.1"/>
    <property type="molecule type" value="Genomic_DNA"/>
</dbReference>
<proteinExistence type="predicted"/>